<organism evidence="1 2">
    <name type="scientific">Nelumbo nucifera</name>
    <name type="common">Sacred lotus</name>
    <dbReference type="NCBI Taxonomy" id="4432"/>
    <lineage>
        <taxon>Eukaryota</taxon>
        <taxon>Viridiplantae</taxon>
        <taxon>Streptophyta</taxon>
        <taxon>Embryophyta</taxon>
        <taxon>Tracheophyta</taxon>
        <taxon>Spermatophyta</taxon>
        <taxon>Magnoliopsida</taxon>
        <taxon>Proteales</taxon>
        <taxon>Nelumbonaceae</taxon>
        <taxon>Nelumbo</taxon>
    </lineage>
</organism>
<comment type="caution">
    <text evidence="1">The sequence shown here is derived from an EMBL/GenBank/DDBJ whole genome shotgun (WGS) entry which is preliminary data.</text>
</comment>
<protein>
    <submittedName>
        <fullName evidence="1">Uncharacterized protein</fullName>
    </submittedName>
</protein>
<reference evidence="1 2" key="1">
    <citation type="journal article" date="2020" name="Mol. Biol. Evol.">
        <title>Distinct Expression and Methylation Patterns for Genes with Different Fates following a Single Whole-Genome Duplication in Flowering Plants.</title>
        <authorList>
            <person name="Shi T."/>
            <person name="Rahmani R.S."/>
            <person name="Gugger P.F."/>
            <person name="Wang M."/>
            <person name="Li H."/>
            <person name="Zhang Y."/>
            <person name="Li Z."/>
            <person name="Wang Q."/>
            <person name="Van de Peer Y."/>
            <person name="Marchal K."/>
            <person name="Chen J."/>
        </authorList>
    </citation>
    <scope>NUCLEOTIDE SEQUENCE [LARGE SCALE GENOMIC DNA]</scope>
    <source>
        <tissue evidence="1">Leaf</tissue>
    </source>
</reference>
<sequence>MSRASFLGRNPMSYCPEEVMHSTASEISRAARGAWKPSVTSRPQTSIWAIHATVASIHDTVFFQTIAGSN</sequence>
<proteinExistence type="predicted"/>
<accession>A0A822ZB67</accession>
<dbReference type="EMBL" id="DUZY01000006">
    <property type="protein sequence ID" value="DAD42362.1"/>
    <property type="molecule type" value="Genomic_DNA"/>
</dbReference>
<dbReference type="Proteomes" id="UP000607653">
    <property type="component" value="Unassembled WGS sequence"/>
</dbReference>
<evidence type="ECO:0000313" key="1">
    <source>
        <dbReference type="EMBL" id="DAD42362.1"/>
    </source>
</evidence>
<gene>
    <name evidence="1" type="ORF">HUJ06_000592</name>
</gene>
<dbReference type="AlphaFoldDB" id="A0A822ZB67"/>
<keyword evidence="2" id="KW-1185">Reference proteome</keyword>
<name>A0A822ZB67_NELNU</name>
<evidence type="ECO:0000313" key="2">
    <source>
        <dbReference type="Proteomes" id="UP000607653"/>
    </source>
</evidence>